<evidence type="ECO:0000313" key="7">
    <source>
        <dbReference type="EMBL" id="KAF2265119.1"/>
    </source>
</evidence>
<dbReference type="EMBL" id="ML986611">
    <property type="protein sequence ID" value="KAF2265119.1"/>
    <property type="molecule type" value="Genomic_DNA"/>
</dbReference>
<feature type="transmembrane region" description="Helical" evidence="5">
    <location>
        <begin position="221"/>
        <end position="244"/>
    </location>
</feature>
<evidence type="ECO:0000313" key="8">
    <source>
        <dbReference type="Proteomes" id="UP000800093"/>
    </source>
</evidence>
<dbReference type="PANTHER" id="PTHR43341">
    <property type="entry name" value="AMINO ACID PERMEASE"/>
    <property type="match status" value="1"/>
</dbReference>
<keyword evidence="8" id="KW-1185">Reference proteome</keyword>
<keyword evidence="3 5" id="KW-1133">Transmembrane helix</keyword>
<evidence type="ECO:0000256" key="5">
    <source>
        <dbReference type="SAM" id="Phobius"/>
    </source>
</evidence>
<feature type="transmembrane region" description="Helical" evidence="5">
    <location>
        <begin position="85"/>
        <end position="102"/>
    </location>
</feature>
<accession>A0A9P4K9B9</accession>
<evidence type="ECO:0000256" key="3">
    <source>
        <dbReference type="ARBA" id="ARBA00022989"/>
    </source>
</evidence>
<evidence type="ECO:0000256" key="2">
    <source>
        <dbReference type="ARBA" id="ARBA00022692"/>
    </source>
</evidence>
<feature type="transmembrane region" description="Helical" evidence="5">
    <location>
        <begin position="114"/>
        <end position="134"/>
    </location>
</feature>
<comment type="caution">
    <text evidence="7">The sequence shown here is derived from an EMBL/GenBank/DDBJ whole genome shotgun (WGS) entry which is preliminary data.</text>
</comment>
<comment type="subcellular location">
    <subcellularLocation>
        <location evidence="1">Membrane</location>
        <topology evidence="1">Multi-pass membrane protein</topology>
    </subcellularLocation>
</comment>
<gene>
    <name evidence="7" type="ORF">CC78DRAFT_600773</name>
</gene>
<name>A0A9P4K9B9_9PLEO</name>
<dbReference type="PANTHER" id="PTHR43341:SF9">
    <property type="entry name" value="DICARBOXYLIC AMINO ACID PERMEASE"/>
    <property type="match status" value="1"/>
</dbReference>
<feature type="transmembrane region" description="Helical" evidence="5">
    <location>
        <begin position="178"/>
        <end position="201"/>
    </location>
</feature>
<dbReference type="InterPro" id="IPR050524">
    <property type="entry name" value="APC_YAT"/>
</dbReference>
<sequence>MQICFRNSNATPITKVITEWLIEAQEHHFRIPRNPSNTIGPRLDWKARLHNEERGITMLSLLPADGILQHADYSHLHRGFKSRHMVMIAIVGAIGTSLVIGIRKALTTSGHGLILIPYTLVGLLVFVVIYTHLLKYIIVAPNKLTASTIFIEEWKTADEVNLGVWIAIFMLTIFCTKYFAVCIIKVMGIVGIIPLSLILMLGGRPRAFKEYIDIGATDQFYGFWSSFINAIFTYLGTVLVGVTVREAQKPHKTISRGTLMPYNAKKLALASKARTKASTSPFVIAIRFASIKHISGIINACILCFTFSASNSNLHIASHIVYGLVKQGHAPEFLAYTNECSAQIFVNLVTIFGLLTLVNILFIRIYFVLARCAQGIADDQMPYVTPFGIIGSIIALFFRRLISLTKDFSAYARSKDYGDFGHSNSITGYLGILLCLT</sequence>
<keyword evidence="4 5" id="KW-0472">Membrane</keyword>
<feature type="transmembrane region" description="Helical" evidence="5">
    <location>
        <begin position="344"/>
        <end position="369"/>
    </location>
</feature>
<dbReference type="GO" id="GO:0015171">
    <property type="term" value="F:amino acid transmembrane transporter activity"/>
    <property type="evidence" value="ECO:0007669"/>
    <property type="project" value="TreeGrafter"/>
</dbReference>
<dbReference type="Proteomes" id="UP000800093">
    <property type="component" value="Unassembled WGS sequence"/>
</dbReference>
<evidence type="ECO:0000256" key="1">
    <source>
        <dbReference type="ARBA" id="ARBA00004141"/>
    </source>
</evidence>
<reference evidence="8" key="1">
    <citation type="journal article" date="2020" name="Stud. Mycol.">
        <title>101 Dothideomycetes genomes: A test case for predicting lifestyles and emergence of pathogens.</title>
        <authorList>
            <person name="Haridas S."/>
            <person name="Albert R."/>
            <person name="Binder M."/>
            <person name="Bloem J."/>
            <person name="LaButti K."/>
            <person name="Salamov A."/>
            <person name="Andreopoulos B."/>
            <person name="Baker S."/>
            <person name="Barry K."/>
            <person name="Bills G."/>
            <person name="Bluhm B."/>
            <person name="Cannon C."/>
            <person name="Castanera R."/>
            <person name="Culley D."/>
            <person name="Daum C."/>
            <person name="Ezra D."/>
            <person name="Gonzalez J."/>
            <person name="Henrissat B."/>
            <person name="Kuo A."/>
            <person name="Liang C."/>
            <person name="Lipzen A."/>
            <person name="Lutzoni F."/>
            <person name="Magnuson J."/>
            <person name="Mondo S."/>
            <person name="Nolan M."/>
            <person name="Ohm R."/>
            <person name="Pangilinan J."/>
            <person name="Park H.-J."/>
            <person name="Ramirez L."/>
            <person name="Alfaro M."/>
            <person name="Sun H."/>
            <person name="Tritt A."/>
            <person name="Yoshinaga Y."/>
            <person name="Zwiers L.-H."/>
            <person name="Turgeon B."/>
            <person name="Goodwin S."/>
            <person name="Spatafora J."/>
            <person name="Crous P."/>
            <person name="Grigoriev I."/>
        </authorList>
    </citation>
    <scope>NUCLEOTIDE SEQUENCE [LARGE SCALE GENOMIC DNA]</scope>
    <source>
        <strain evidence="8">CBS 304.66</strain>
    </source>
</reference>
<evidence type="ECO:0000256" key="4">
    <source>
        <dbReference type="ARBA" id="ARBA00023136"/>
    </source>
</evidence>
<dbReference type="Gene3D" id="1.20.1740.10">
    <property type="entry name" value="Amino acid/polyamine transporter I"/>
    <property type="match status" value="1"/>
</dbReference>
<dbReference type="AlphaFoldDB" id="A0A9P4K9B9"/>
<organism evidence="7 8">
    <name type="scientific">Lojkania enalia</name>
    <dbReference type="NCBI Taxonomy" id="147567"/>
    <lineage>
        <taxon>Eukaryota</taxon>
        <taxon>Fungi</taxon>
        <taxon>Dikarya</taxon>
        <taxon>Ascomycota</taxon>
        <taxon>Pezizomycotina</taxon>
        <taxon>Dothideomycetes</taxon>
        <taxon>Pleosporomycetidae</taxon>
        <taxon>Pleosporales</taxon>
        <taxon>Pleosporales incertae sedis</taxon>
        <taxon>Lojkania</taxon>
    </lineage>
</organism>
<feature type="domain" description="Amino acid permease/ SLC12A" evidence="6">
    <location>
        <begin position="133"/>
        <end position="259"/>
    </location>
</feature>
<protein>
    <recommendedName>
        <fullName evidence="6">Amino acid permease/ SLC12A domain-containing protein</fullName>
    </recommendedName>
</protein>
<feature type="transmembrane region" description="Helical" evidence="5">
    <location>
        <begin position="381"/>
        <end position="398"/>
    </location>
</feature>
<proteinExistence type="predicted"/>
<dbReference type="GO" id="GO:0016020">
    <property type="term" value="C:membrane"/>
    <property type="evidence" value="ECO:0007669"/>
    <property type="project" value="UniProtKB-SubCell"/>
</dbReference>
<dbReference type="InterPro" id="IPR004841">
    <property type="entry name" value="AA-permease/SLC12A_dom"/>
</dbReference>
<dbReference type="Pfam" id="PF00324">
    <property type="entry name" value="AA_permease"/>
    <property type="match status" value="1"/>
</dbReference>
<dbReference type="OrthoDB" id="3900342at2759"/>
<evidence type="ECO:0000259" key="6">
    <source>
        <dbReference type="Pfam" id="PF00324"/>
    </source>
</evidence>
<keyword evidence="2 5" id="KW-0812">Transmembrane</keyword>